<dbReference type="AlphaFoldDB" id="A0A554XF80"/>
<dbReference type="InterPro" id="IPR052719">
    <property type="entry name" value="CvpA-like"/>
</dbReference>
<evidence type="ECO:0000256" key="3">
    <source>
        <dbReference type="ARBA" id="ARBA00022989"/>
    </source>
</evidence>
<dbReference type="PANTHER" id="PTHR36926:SF1">
    <property type="entry name" value="COLICIN V PRODUCTION PROTEIN"/>
    <property type="match status" value="1"/>
</dbReference>
<evidence type="ECO:0000256" key="2">
    <source>
        <dbReference type="ARBA" id="ARBA00022692"/>
    </source>
</evidence>
<protein>
    <submittedName>
        <fullName evidence="6">Colicin V production protein</fullName>
    </submittedName>
</protein>
<gene>
    <name evidence="6" type="primary">cvpA</name>
    <name evidence="6" type="ORF">Tchar_01415</name>
</gene>
<dbReference type="Pfam" id="PF02674">
    <property type="entry name" value="Colicin_V"/>
    <property type="match status" value="1"/>
</dbReference>
<proteinExistence type="predicted"/>
<keyword evidence="4 5" id="KW-0472">Membrane</keyword>
<feature type="transmembrane region" description="Helical" evidence="5">
    <location>
        <begin position="61"/>
        <end position="83"/>
    </location>
</feature>
<dbReference type="InterPro" id="IPR003825">
    <property type="entry name" value="Colicin-V_CvpA"/>
</dbReference>
<evidence type="ECO:0000313" key="6">
    <source>
        <dbReference type="EMBL" id="TSE34434.1"/>
    </source>
</evidence>
<name>A0A554XF80_9BURK</name>
<dbReference type="OrthoDB" id="9810601at2"/>
<evidence type="ECO:0000256" key="4">
    <source>
        <dbReference type="ARBA" id="ARBA00023136"/>
    </source>
</evidence>
<keyword evidence="3 5" id="KW-1133">Transmembrane helix</keyword>
<dbReference type="RefSeq" id="WP_144328356.1">
    <property type="nucleotide sequence ID" value="NZ_VJON01000019.1"/>
</dbReference>
<feature type="transmembrane region" description="Helical" evidence="5">
    <location>
        <begin position="103"/>
        <end position="123"/>
    </location>
</feature>
<sequence length="161" mass="17399">MMPVDVALSCVLAASIVLGLWRGLLYEVLALLAWVAAYFVARHGADPLAQWLPVPHWSPTWRWLLAFAALFIVTVFAGGLLAWAAQRGAQAVGVRPIDRTLGALFGAARGVLLLLALAAALQWTPWADHPQWEQAQGARWLEQGLSLIAQLAPLPVAQVLP</sequence>
<evidence type="ECO:0000256" key="5">
    <source>
        <dbReference type="SAM" id="Phobius"/>
    </source>
</evidence>
<dbReference type="Proteomes" id="UP000318294">
    <property type="component" value="Unassembled WGS sequence"/>
</dbReference>
<evidence type="ECO:0000256" key="1">
    <source>
        <dbReference type="ARBA" id="ARBA00004141"/>
    </source>
</evidence>
<keyword evidence="2 5" id="KW-0812">Transmembrane</keyword>
<accession>A0A554XF80</accession>
<dbReference type="EMBL" id="VJON01000019">
    <property type="protein sequence ID" value="TSE34434.1"/>
    <property type="molecule type" value="Genomic_DNA"/>
</dbReference>
<dbReference type="GO" id="GO:0009403">
    <property type="term" value="P:toxin biosynthetic process"/>
    <property type="evidence" value="ECO:0007669"/>
    <property type="project" value="InterPro"/>
</dbReference>
<comment type="subcellular location">
    <subcellularLocation>
        <location evidence="1">Membrane</location>
        <topology evidence="1">Multi-pass membrane protein</topology>
    </subcellularLocation>
</comment>
<reference evidence="6 7" key="1">
    <citation type="submission" date="2019-07" db="EMBL/GenBank/DDBJ databases">
        <title>Tepidimonas charontis SPSP-6 draft genome.</title>
        <authorList>
            <person name="Da Costa M.S."/>
            <person name="Froufe H.J.C."/>
            <person name="Egas C."/>
            <person name="Albuquerque L."/>
        </authorList>
    </citation>
    <scope>NUCLEOTIDE SEQUENCE [LARGE SCALE GENOMIC DNA]</scope>
    <source>
        <strain evidence="6 7">SPSP-6</strain>
    </source>
</reference>
<evidence type="ECO:0000313" key="7">
    <source>
        <dbReference type="Proteomes" id="UP000318294"/>
    </source>
</evidence>
<feature type="transmembrane region" description="Helical" evidence="5">
    <location>
        <begin position="12"/>
        <end position="41"/>
    </location>
</feature>
<keyword evidence="7" id="KW-1185">Reference proteome</keyword>
<dbReference type="PANTHER" id="PTHR36926">
    <property type="entry name" value="COLICIN V PRODUCTION PROTEIN"/>
    <property type="match status" value="1"/>
</dbReference>
<comment type="caution">
    <text evidence="6">The sequence shown here is derived from an EMBL/GenBank/DDBJ whole genome shotgun (WGS) entry which is preliminary data.</text>
</comment>
<organism evidence="6 7">
    <name type="scientific">Tepidimonas charontis</name>
    <dbReference type="NCBI Taxonomy" id="2267262"/>
    <lineage>
        <taxon>Bacteria</taxon>
        <taxon>Pseudomonadati</taxon>
        <taxon>Pseudomonadota</taxon>
        <taxon>Betaproteobacteria</taxon>
        <taxon>Burkholderiales</taxon>
        <taxon>Tepidimonas</taxon>
    </lineage>
</organism>
<dbReference type="GO" id="GO:0016020">
    <property type="term" value="C:membrane"/>
    <property type="evidence" value="ECO:0007669"/>
    <property type="project" value="UniProtKB-SubCell"/>
</dbReference>